<name>A0A4Y3HV34_9VIBR</name>
<dbReference type="Gene3D" id="2.30.30.40">
    <property type="entry name" value="SH3 Domains"/>
    <property type="match status" value="2"/>
</dbReference>
<evidence type="ECO:0000259" key="2">
    <source>
        <dbReference type="SMART" id="SM00287"/>
    </source>
</evidence>
<comment type="caution">
    <text evidence="3">The sequence shown here is derived from an EMBL/GenBank/DDBJ whole genome shotgun (WGS) entry which is preliminary data.</text>
</comment>
<feature type="transmembrane region" description="Helical" evidence="1">
    <location>
        <begin position="95"/>
        <end position="116"/>
    </location>
</feature>
<keyword evidence="1" id="KW-0472">Membrane</keyword>
<dbReference type="InterPro" id="IPR052354">
    <property type="entry name" value="Cell_Wall_Dynamics_Protein"/>
</dbReference>
<sequence length="260" mass="29005">MSDCDDSGIFEDILNFVGTMFLFYVFFKVVEFGIKLVIIVIAMLFKLLYLSMNGVLITIDHIIYDKKDRALGISYDLKAHPRNSRWLVNPVKRNIMGLMIGVVIGGGAFIGSLHSLDSPSAKEHPPFVAAQVNAKLLNARTSATTHSDVLFQIPELHVVNVLKNKGTWSYIEIKNDRGWVATRYLSQSRTKPSEEQAKLPQFVLATKMANVRAKPSMKGEVLFKLAGDGPIFVLKKKGNWSFIESRGFKGWIATNLLTAA</sequence>
<accession>A0A4Y3HV34</accession>
<dbReference type="InterPro" id="IPR010466">
    <property type="entry name" value="DUF1058"/>
</dbReference>
<protein>
    <recommendedName>
        <fullName evidence="2">SH3b domain-containing protein</fullName>
    </recommendedName>
</protein>
<evidence type="ECO:0000256" key="1">
    <source>
        <dbReference type="SAM" id="Phobius"/>
    </source>
</evidence>
<dbReference type="SMART" id="SM00287">
    <property type="entry name" value="SH3b"/>
    <property type="match status" value="2"/>
</dbReference>
<keyword evidence="1" id="KW-1133">Transmembrane helix</keyword>
<proteinExistence type="predicted"/>
<feature type="transmembrane region" description="Helical" evidence="1">
    <location>
        <begin position="36"/>
        <end position="59"/>
    </location>
</feature>
<organism evidence="3 4">
    <name type="scientific">Vibrio inusitatus NBRC 102082</name>
    <dbReference type="NCBI Taxonomy" id="1219070"/>
    <lineage>
        <taxon>Bacteria</taxon>
        <taxon>Pseudomonadati</taxon>
        <taxon>Pseudomonadota</taxon>
        <taxon>Gammaproteobacteria</taxon>
        <taxon>Vibrionales</taxon>
        <taxon>Vibrionaceae</taxon>
        <taxon>Vibrio</taxon>
    </lineage>
</organism>
<dbReference type="EMBL" id="BJLF01000007">
    <property type="protein sequence ID" value="GEA50917.1"/>
    <property type="molecule type" value="Genomic_DNA"/>
</dbReference>
<keyword evidence="1" id="KW-0812">Transmembrane</keyword>
<keyword evidence="4" id="KW-1185">Reference proteome</keyword>
<dbReference type="InterPro" id="IPR003646">
    <property type="entry name" value="SH3-like_bac-type"/>
</dbReference>
<dbReference type="RefSeq" id="WP_141345262.1">
    <property type="nucleotide sequence ID" value="NZ_BJLF01000007.1"/>
</dbReference>
<reference evidence="3 4" key="1">
    <citation type="submission" date="2019-06" db="EMBL/GenBank/DDBJ databases">
        <title>Whole genome shotgun sequence of Vibrio inusitatus NBRC 102082.</title>
        <authorList>
            <person name="Hosoyama A."/>
            <person name="Uohara A."/>
            <person name="Ohji S."/>
            <person name="Ichikawa N."/>
        </authorList>
    </citation>
    <scope>NUCLEOTIDE SEQUENCE [LARGE SCALE GENOMIC DNA]</scope>
    <source>
        <strain evidence="3 4">NBRC 102082</strain>
    </source>
</reference>
<dbReference type="OrthoDB" id="5297720at2"/>
<feature type="domain" description="SH3b" evidence="2">
    <location>
        <begin position="127"/>
        <end position="189"/>
    </location>
</feature>
<evidence type="ECO:0000313" key="3">
    <source>
        <dbReference type="EMBL" id="GEA50917.1"/>
    </source>
</evidence>
<dbReference type="Pfam" id="PF08239">
    <property type="entry name" value="SH3_3"/>
    <property type="match status" value="1"/>
</dbReference>
<feature type="transmembrane region" description="Helical" evidence="1">
    <location>
        <begin position="12"/>
        <end position="30"/>
    </location>
</feature>
<evidence type="ECO:0000313" key="4">
    <source>
        <dbReference type="Proteomes" id="UP000318717"/>
    </source>
</evidence>
<feature type="domain" description="SH3b" evidence="2">
    <location>
        <begin position="200"/>
        <end position="260"/>
    </location>
</feature>
<dbReference type="Proteomes" id="UP000318717">
    <property type="component" value="Unassembled WGS sequence"/>
</dbReference>
<dbReference type="Pfam" id="PF06347">
    <property type="entry name" value="SH3_4"/>
    <property type="match status" value="1"/>
</dbReference>
<dbReference type="PANTHER" id="PTHR34408:SF1">
    <property type="entry name" value="GLYCOSYL HYDROLASE FAMILY 19 DOMAIN-CONTAINING PROTEIN HI_1415"/>
    <property type="match status" value="1"/>
</dbReference>
<gene>
    <name evidence="3" type="ORF">VIN01S_17210</name>
</gene>
<dbReference type="PANTHER" id="PTHR34408">
    <property type="entry name" value="FAMILY PROTEIN, PUTATIVE-RELATED"/>
    <property type="match status" value="1"/>
</dbReference>
<dbReference type="AlphaFoldDB" id="A0A4Y3HV34"/>